<proteinExistence type="predicted"/>
<reference evidence="1 2" key="1">
    <citation type="journal article" date="2019" name="Emerg. Microbes Infect.">
        <title>Comprehensive subspecies identification of 175 nontuberculous mycobacteria species based on 7547 genomic profiles.</title>
        <authorList>
            <person name="Matsumoto Y."/>
            <person name="Kinjo T."/>
            <person name="Motooka D."/>
            <person name="Nabeya D."/>
            <person name="Jung N."/>
            <person name="Uechi K."/>
            <person name="Horii T."/>
            <person name="Iida T."/>
            <person name="Fujita J."/>
            <person name="Nakamura S."/>
        </authorList>
    </citation>
    <scope>NUCLEOTIDE SEQUENCE [LARGE SCALE GENOMIC DNA]</scope>
    <source>
        <strain evidence="1 2">JCM 6370</strain>
    </source>
</reference>
<dbReference type="EMBL" id="AP022599">
    <property type="protein sequence ID" value="BBY80149.1"/>
    <property type="molecule type" value="Genomic_DNA"/>
</dbReference>
<dbReference type="Proteomes" id="UP000467252">
    <property type="component" value="Chromosome"/>
</dbReference>
<keyword evidence="2" id="KW-1185">Reference proteome</keyword>
<evidence type="ECO:0000313" key="1">
    <source>
        <dbReference type="EMBL" id="BBY80149.1"/>
    </source>
</evidence>
<organism evidence="1 2">
    <name type="scientific">Mycolicibacterium pulveris</name>
    <name type="common">Mycobacterium pulveris</name>
    <dbReference type="NCBI Taxonomy" id="36813"/>
    <lineage>
        <taxon>Bacteria</taxon>
        <taxon>Bacillati</taxon>
        <taxon>Actinomycetota</taxon>
        <taxon>Actinomycetes</taxon>
        <taxon>Mycobacteriales</taxon>
        <taxon>Mycobacteriaceae</taxon>
        <taxon>Mycolicibacterium</taxon>
    </lineage>
</organism>
<accession>A0A7I7UHI8</accession>
<dbReference type="AlphaFoldDB" id="A0A7I7UHI8"/>
<sequence>MQVVIEPAEGGLKNLMRHVQRHVGTQIESTPDRRAGLVEVDADAIDREFVPRGPTQFRAWGGVCTEHVATVTDVRPPSRRTAIPHICRPTVLPCKTVGEHDDDHA</sequence>
<name>A0A7I7UHI8_MYCPV</name>
<protein>
    <submittedName>
        <fullName evidence="1">Uncharacterized protein</fullName>
    </submittedName>
</protein>
<evidence type="ECO:0000313" key="2">
    <source>
        <dbReference type="Proteomes" id="UP000467252"/>
    </source>
</evidence>
<gene>
    <name evidence="1" type="ORF">MPUL_13070</name>
</gene>